<evidence type="ECO:0000313" key="2">
    <source>
        <dbReference type="Proteomes" id="UP000256485"/>
    </source>
</evidence>
<evidence type="ECO:0000313" key="1">
    <source>
        <dbReference type="EMBL" id="REF37266.1"/>
    </source>
</evidence>
<dbReference type="AlphaFoldDB" id="A0A3D9V7H8"/>
<reference evidence="1 2" key="1">
    <citation type="submission" date="2018-08" db="EMBL/GenBank/DDBJ databases">
        <title>Sequencing the genomes of 1000 actinobacteria strains.</title>
        <authorList>
            <person name="Klenk H.-P."/>
        </authorList>
    </citation>
    <scope>NUCLEOTIDE SEQUENCE [LARGE SCALE GENOMIC DNA]</scope>
    <source>
        <strain evidence="1 2">DSM 22891</strain>
    </source>
</reference>
<keyword evidence="2" id="KW-1185">Reference proteome</keyword>
<dbReference type="Proteomes" id="UP000256485">
    <property type="component" value="Unassembled WGS sequence"/>
</dbReference>
<dbReference type="InterPro" id="IPR006311">
    <property type="entry name" value="TAT_signal"/>
</dbReference>
<name>A0A3D9V7H8_THECX</name>
<dbReference type="Pfam" id="PF15892">
    <property type="entry name" value="BNR_4"/>
    <property type="match status" value="1"/>
</dbReference>
<dbReference type="PROSITE" id="PS51318">
    <property type="entry name" value="TAT"/>
    <property type="match status" value="1"/>
</dbReference>
<comment type="caution">
    <text evidence="1">The sequence shown here is derived from an EMBL/GenBank/DDBJ whole genome shotgun (WGS) entry which is preliminary data.</text>
</comment>
<organism evidence="1 2">
    <name type="scientific">Thermasporomyces composti</name>
    <dbReference type="NCBI Taxonomy" id="696763"/>
    <lineage>
        <taxon>Bacteria</taxon>
        <taxon>Bacillati</taxon>
        <taxon>Actinomycetota</taxon>
        <taxon>Actinomycetes</taxon>
        <taxon>Propionibacteriales</taxon>
        <taxon>Nocardioidaceae</taxon>
        <taxon>Thermasporomyces</taxon>
    </lineage>
</organism>
<gene>
    <name evidence="1" type="ORF">DFJ64_2707</name>
</gene>
<dbReference type="RefSeq" id="WP_170152612.1">
    <property type="nucleotide sequence ID" value="NZ_QTUC01000001.1"/>
</dbReference>
<protein>
    <submittedName>
        <fullName evidence="1">Putative BNR repeat neuraminidase</fullName>
    </submittedName>
</protein>
<dbReference type="Gene3D" id="2.115.10.20">
    <property type="entry name" value="Glycosyl hydrolase domain, family 43"/>
    <property type="match status" value="1"/>
</dbReference>
<sequence length="686" mass="76206">MPDDRSRARALRRRDVLKGGVVVAGATVGLGHTTPAFADNAEDDVLTWSDDFVRPDGDKIGHGWRELRGDWAIVDSTLRTTGGPGERIAAQTGFELGRTFSVEASLGSYDTTARRWNGLAVNIVDNGDGTQDYYALRFVTSEPGRPSAWQFLQVTGSVVDNASLLDQGEVPIENGRDYVVRVSTTSYGLFEIAVLDGETELVRRSLVTPLNALLAGGYAGVYSSAGNLRVSWIRVHTSTTPAAPPDPGPLECPPVVDRPYELPDERETVVATSVVDTTWAGHPVGQSLLTDGTTQYVAYYNAERQMVVAQRDITSDTWIKQPLDTFVGWDSHNYVTMALDRDGHLHVSGNMHVVPLIYFRTTRPGDVTSLVRVPTMVDPATEQRVTYPRFLRDAEGALVFRYRDGASGDGRDLYNVYDEVTQRWQRLLDQPLHDGEGLRNAYVEGPVLGPDGYHHIAWVWRDTPDAATNQHLSYARSRDLVHWETSDGTPLDLPITYATGEVVDPVPMNGGIINGNTKVGFDAEGRVVLSYHKYDEEGNTQVYVARRDRTRWTIRQVSRWRGRWTIGGRGSLVFEVRLSPVSVLPDGLLRLDFVCHDTRRTWVLNRALRPVAEVDTPALPREITDVRSDFPGMQVNVAADLATTQDAAARYLLRWESLPTNQDQPRDPPYPEPGPLEVCLLREESS</sequence>
<dbReference type="InterPro" id="IPR023296">
    <property type="entry name" value="Glyco_hydro_beta-prop_sf"/>
</dbReference>
<proteinExistence type="predicted"/>
<dbReference type="EMBL" id="QTUC01000001">
    <property type="protein sequence ID" value="REF37266.1"/>
    <property type="molecule type" value="Genomic_DNA"/>
</dbReference>
<accession>A0A3D9V7H8</accession>